<dbReference type="NCBIfam" id="NF040521">
    <property type="entry name" value="C45_proenzyme"/>
    <property type="match status" value="1"/>
</dbReference>
<dbReference type="STRING" id="574349.SAMN05443545_10882"/>
<keyword evidence="2" id="KW-0808">Transferase</keyword>
<dbReference type="GO" id="GO:0016746">
    <property type="term" value="F:acyltransferase activity"/>
    <property type="evidence" value="ECO:0007669"/>
    <property type="project" value="UniProtKB-KW"/>
</dbReference>
<dbReference type="RefSeq" id="WP_092571413.1">
    <property type="nucleotide sequence ID" value="NZ_BMXH01000015.1"/>
</dbReference>
<keyword evidence="2" id="KW-0012">Acyltransferase</keyword>
<name>A0A1H3FLX3_9GAMM</name>
<dbReference type="OrthoDB" id="8109453at2"/>
<protein>
    <submittedName>
        <fullName evidence="2">Isopenicillin-N N-acyltransferase like protein</fullName>
    </submittedName>
</protein>
<evidence type="ECO:0000313" key="3">
    <source>
        <dbReference type="Proteomes" id="UP000198500"/>
    </source>
</evidence>
<keyword evidence="3" id="KW-1185">Reference proteome</keyword>
<accession>A0A1H3FLX3</accession>
<dbReference type="InterPro" id="IPR047801">
    <property type="entry name" value="Peptidase_C45"/>
</dbReference>
<feature type="domain" description="Peptidase C45 hydrolase" evidence="1">
    <location>
        <begin position="109"/>
        <end position="331"/>
    </location>
</feature>
<organism evidence="2 3">
    <name type="scientific">Aidingimonas halophila</name>
    <dbReference type="NCBI Taxonomy" id="574349"/>
    <lineage>
        <taxon>Bacteria</taxon>
        <taxon>Pseudomonadati</taxon>
        <taxon>Pseudomonadota</taxon>
        <taxon>Gammaproteobacteria</taxon>
        <taxon>Oceanospirillales</taxon>
        <taxon>Halomonadaceae</taxon>
        <taxon>Aidingimonas</taxon>
    </lineage>
</organism>
<dbReference type="PANTHER" id="PTHR34180:SF1">
    <property type="entry name" value="BETA-ALANYL-DOPAMINE_CARCININE HYDROLASE"/>
    <property type="match status" value="1"/>
</dbReference>
<dbReference type="Pfam" id="PF03417">
    <property type="entry name" value="AAT"/>
    <property type="match status" value="1"/>
</dbReference>
<dbReference type="Proteomes" id="UP000198500">
    <property type="component" value="Unassembled WGS sequence"/>
</dbReference>
<dbReference type="InterPro" id="IPR047794">
    <property type="entry name" value="C45_proenzyme-like"/>
</dbReference>
<dbReference type="Gene3D" id="1.10.10.2120">
    <property type="match status" value="1"/>
</dbReference>
<dbReference type="InterPro" id="IPR005079">
    <property type="entry name" value="Peptidase_C45_hydrolase"/>
</dbReference>
<dbReference type="AlphaFoldDB" id="A0A1H3FLX3"/>
<proteinExistence type="predicted"/>
<sequence>MQLTELHGDRHTIGEIHGSMHADRIHHGMAVYDRLFHDFVGLDWQTARHQARRFLPAIERHFPAILDEIEGLARGAGVDADDILTLNCRSEISLTQAGGCSAFSLFHHDQWLAQNWDWRADQQHNVVALRITVEGIPTLVSLGEAGMLAKIGLNEAGVGVGLNAIRSRTCGAGLPIHIALRKMLESPDFATAKRVATHDRVASPAHILLAGAGGDAVGLEVHPGLPGELAPDDGVVTHTNHLCTPSGPADFPRPDSYTRLERLRKRLGEIPARGEFTADALFDVLSDHDNAPMAVCRHHNPAQPEAERMETLFAVAMNLDRRELHVRLGKPCEPISVLRVSL</sequence>
<gene>
    <name evidence="2" type="ORF">SAMN05443545_10882</name>
</gene>
<dbReference type="Gene3D" id="3.60.60.10">
    <property type="entry name" value="Penicillin V Acylase, Chain A"/>
    <property type="match status" value="1"/>
</dbReference>
<dbReference type="PANTHER" id="PTHR34180">
    <property type="entry name" value="PEPTIDASE C45"/>
    <property type="match status" value="1"/>
</dbReference>
<reference evidence="2 3" key="1">
    <citation type="submission" date="2016-10" db="EMBL/GenBank/DDBJ databases">
        <authorList>
            <person name="de Groot N.N."/>
        </authorList>
    </citation>
    <scope>NUCLEOTIDE SEQUENCE [LARGE SCALE GENOMIC DNA]</scope>
    <source>
        <strain evidence="2 3">DSM 19219</strain>
    </source>
</reference>
<evidence type="ECO:0000259" key="1">
    <source>
        <dbReference type="Pfam" id="PF03417"/>
    </source>
</evidence>
<dbReference type="EMBL" id="FNNI01000008">
    <property type="protein sequence ID" value="SDX92093.1"/>
    <property type="molecule type" value="Genomic_DNA"/>
</dbReference>
<evidence type="ECO:0000313" key="2">
    <source>
        <dbReference type="EMBL" id="SDX92093.1"/>
    </source>
</evidence>